<comment type="caution">
    <text evidence="1">The sequence shown here is derived from an EMBL/GenBank/DDBJ whole genome shotgun (WGS) entry which is preliminary data.</text>
</comment>
<dbReference type="VEuPathDB" id="FungiDB:EYZ11_001741"/>
<protein>
    <submittedName>
        <fullName evidence="1">Uncharacterized protein</fullName>
    </submittedName>
</protein>
<dbReference type="AlphaFoldDB" id="A0A4S3JSK9"/>
<name>A0A4S3JSK9_9EURO</name>
<dbReference type="Proteomes" id="UP000308092">
    <property type="component" value="Unassembled WGS sequence"/>
</dbReference>
<reference evidence="1 2" key="1">
    <citation type="submission" date="2019-03" db="EMBL/GenBank/DDBJ databases">
        <title>The genome sequence of a newly discovered highly antifungal drug resistant Aspergillus species, Aspergillus tanneri NIH 1004.</title>
        <authorList>
            <person name="Mounaud S."/>
            <person name="Singh I."/>
            <person name="Joardar V."/>
            <person name="Pakala S."/>
            <person name="Pakala S."/>
            <person name="Venepally P."/>
            <person name="Hoover J."/>
            <person name="Nierman W."/>
            <person name="Chung J."/>
            <person name="Losada L."/>
        </authorList>
    </citation>
    <scope>NUCLEOTIDE SEQUENCE [LARGE SCALE GENOMIC DNA]</scope>
    <source>
        <strain evidence="1 2">NIH1004</strain>
    </source>
</reference>
<accession>A0A4S3JSK9</accession>
<dbReference type="EMBL" id="SOSA01000035">
    <property type="protein sequence ID" value="THC98762.1"/>
    <property type="molecule type" value="Genomic_DNA"/>
</dbReference>
<organism evidence="1 2">
    <name type="scientific">Aspergillus tanneri</name>
    <dbReference type="NCBI Taxonomy" id="1220188"/>
    <lineage>
        <taxon>Eukaryota</taxon>
        <taxon>Fungi</taxon>
        <taxon>Dikarya</taxon>
        <taxon>Ascomycota</taxon>
        <taxon>Pezizomycotina</taxon>
        <taxon>Eurotiomycetes</taxon>
        <taxon>Eurotiomycetidae</taxon>
        <taxon>Eurotiales</taxon>
        <taxon>Aspergillaceae</taxon>
        <taxon>Aspergillus</taxon>
        <taxon>Aspergillus subgen. Circumdati</taxon>
    </lineage>
</organism>
<gene>
    <name evidence="1" type="ORF">EYZ11_001741</name>
</gene>
<sequence length="23" mass="2747">MSNYMLETSGFTRYKVDKNEYIG</sequence>
<evidence type="ECO:0000313" key="1">
    <source>
        <dbReference type="EMBL" id="THC98762.1"/>
    </source>
</evidence>
<keyword evidence="2" id="KW-1185">Reference proteome</keyword>
<evidence type="ECO:0000313" key="2">
    <source>
        <dbReference type="Proteomes" id="UP000308092"/>
    </source>
</evidence>
<proteinExistence type="predicted"/>